<feature type="compositionally biased region" description="Basic and acidic residues" evidence="22">
    <location>
        <begin position="645"/>
        <end position="663"/>
    </location>
</feature>
<dbReference type="EC" id="2.7.7.49" evidence="4"/>
<proteinExistence type="predicted"/>
<evidence type="ECO:0000259" key="25">
    <source>
        <dbReference type="PROSITE" id="PS50878"/>
    </source>
</evidence>
<dbReference type="InterPro" id="IPR041373">
    <property type="entry name" value="RT_RNaseH"/>
</dbReference>
<feature type="compositionally biased region" description="Acidic residues" evidence="22">
    <location>
        <begin position="631"/>
        <end position="641"/>
    </location>
</feature>
<dbReference type="GO" id="GO:0005739">
    <property type="term" value="C:mitochondrion"/>
    <property type="evidence" value="ECO:0007669"/>
    <property type="project" value="UniProtKB-SubCell"/>
</dbReference>
<dbReference type="InterPro" id="IPR001878">
    <property type="entry name" value="Znf_CCHC"/>
</dbReference>
<dbReference type="InterPro" id="IPR000953">
    <property type="entry name" value="Chromo/chromo_shadow_dom"/>
</dbReference>
<reference evidence="26" key="1">
    <citation type="submission" date="2020-10" db="EMBL/GenBank/DDBJ databases">
        <title>High-Quality Genome Resource of Clonostachys rosea strain S41 by Oxford Nanopore Long-Read Sequencing.</title>
        <authorList>
            <person name="Wang H."/>
        </authorList>
    </citation>
    <scope>NUCLEOTIDE SEQUENCE</scope>
    <source>
        <strain evidence="26">S41</strain>
    </source>
</reference>
<keyword evidence="16" id="KW-0239">DNA-directed DNA polymerase</keyword>
<dbReference type="FunFam" id="3.30.70.270:FF:000063">
    <property type="entry name" value="Zinc knuckle domaincontaining protein"/>
    <property type="match status" value="1"/>
</dbReference>
<dbReference type="PROSITE" id="PS00598">
    <property type="entry name" value="CHROMO_1"/>
    <property type="match status" value="1"/>
</dbReference>
<feature type="domain" description="CCHC-type" evidence="24">
    <location>
        <begin position="274"/>
        <end position="291"/>
    </location>
</feature>
<keyword evidence="7" id="KW-0548">Nucleotidyltransferase</keyword>
<dbReference type="PROSITE" id="PS50878">
    <property type="entry name" value="RT_POL"/>
    <property type="match status" value="1"/>
</dbReference>
<dbReference type="InterPro" id="IPR000477">
    <property type="entry name" value="RT_dom"/>
</dbReference>
<dbReference type="InterPro" id="IPR005162">
    <property type="entry name" value="Retrotrans_gag_dom"/>
</dbReference>
<comment type="caution">
    <text evidence="26">The sequence shown here is derived from an EMBL/GenBank/DDBJ whole genome shotgun (WGS) entry which is preliminary data.</text>
</comment>
<dbReference type="Gene3D" id="2.40.50.40">
    <property type="match status" value="1"/>
</dbReference>
<dbReference type="GO" id="GO:0006508">
    <property type="term" value="P:proteolysis"/>
    <property type="evidence" value="ECO:0007669"/>
    <property type="project" value="UniProtKB-KW"/>
</dbReference>
<evidence type="ECO:0000256" key="13">
    <source>
        <dbReference type="ARBA" id="ARBA00022842"/>
    </source>
</evidence>
<feature type="region of interest" description="Disordered" evidence="22">
    <location>
        <begin position="288"/>
        <end position="310"/>
    </location>
</feature>
<dbReference type="CDD" id="cd09274">
    <property type="entry name" value="RNase_HI_RT_Ty3"/>
    <property type="match status" value="1"/>
</dbReference>
<organism evidence="26 27">
    <name type="scientific">Bionectria ochroleuca</name>
    <name type="common">Gliocladium roseum</name>
    <dbReference type="NCBI Taxonomy" id="29856"/>
    <lineage>
        <taxon>Eukaryota</taxon>
        <taxon>Fungi</taxon>
        <taxon>Dikarya</taxon>
        <taxon>Ascomycota</taxon>
        <taxon>Pezizomycotina</taxon>
        <taxon>Sordariomycetes</taxon>
        <taxon>Hypocreomycetidae</taxon>
        <taxon>Hypocreales</taxon>
        <taxon>Bionectriaceae</taxon>
        <taxon>Clonostachys</taxon>
    </lineage>
</organism>
<evidence type="ECO:0000256" key="8">
    <source>
        <dbReference type="ARBA" id="ARBA00022722"/>
    </source>
</evidence>
<keyword evidence="18" id="KW-0496">Mitochondrion</keyword>
<dbReference type="InterPro" id="IPR043502">
    <property type="entry name" value="DNA/RNA_pol_sf"/>
</dbReference>
<dbReference type="Gene3D" id="3.10.10.10">
    <property type="entry name" value="HIV Type 1 Reverse Transcriptase, subunit A, domain 1"/>
    <property type="match status" value="1"/>
</dbReference>
<comment type="subcellular location">
    <subcellularLocation>
        <location evidence="2">Mitochondrion</location>
    </subcellularLocation>
    <subcellularLocation>
        <location evidence="1">Nucleus</location>
    </subcellularLocation>
</comment>
<dbReference type="GO" id="GO:0003964">
    <property type="term" value="F:RNA-directed DNA polymerase activity"/>
    <property type="evidence" value="ECO:0007669"/>
    <property type="project" value="UniProtKB-KW"/>
</dbReference>
<dbReference type="InterPro" id="IPR023780">
    <property type="entry name" value="Chromo_domain"/>
</dbReference>
<evidence type="ECO:0000256" key="21">
    <source>
        <dbReference type="PROSITE-ProRule" id="PRU00047"/>
    </source>
</evidence>
<evidence type="ECO:0000256" key="11">
    <source>
        <dbReference type="ARBA" id="ARBA00022759"/>
    </source>
</evidence>
<dbReference type="PROSITE" id="PS50158">
    <property type="entry name" value="ZF_CCHC"/>
    <property type="match status" value="1"/>
</dbReference>
<dbReference type="GO" id="GO:0003677">
    <property type="term" value="F:DNA binding"/>
    <property type="evidence" value="ECO:0007669"/>
    <property type="project" value="UniProtKB-KW"/>
</dbReference>
<dbReference type="Pfam" id="PF00078">
    <property type="entry name" value="RVT_1"/>
    <property type="match status" value="1"/>
</dbReference>
<feature type="region of interest" description="Disordered" evidence="22">
    <location>
        <begin position="619"/>
        <end position="663"/>
    </location>
</feature>
<dbReference type="SUPFAM" id="SSF50630">
    <property type="entry name" value="Acid proteases"/>
    <property type="match status" value="1"/>
</dbReference>
<keyword evidence="9" id="KW-0479">Metal-binding</keyword>
<evidence type="ECO:0000256" key="7">
    <source>
        <dbReference type="ARBA" id="ARBA00022695"/>
    </source>
</evidence>
<dbReference type="SUPFAM" id="SSF54160">
    <property type="entry name" value="Chromo domain-like"/>
    <property type="match status" value="1"/>
</dbReference>
<dbReference type="Gene3D" id="3.30.420.10">
    <property type="entry name" value="Ribonuclease H-like superfamily/Ribonuclease H"/>
    <property type="match status" value="2"/>
</dbReference>
<dbReference type="SUPFAM" id="SSF53098">
    <property type="entry name" value="Ribonuclease H-like"/>
    <property type="match status" value="1"/>
</dbReference>
<dbReference type="Pfam" id="PF17917">
    <property type="entry name" value="RT_RNaseH"/>
    <property type="match status" value="1"/>
</dbReference>
<dbReference type="Pfam" id="PF00385">
    <property type="entry name" value="Chromo"/>
    <property type="match status" value="1"/>
</dbReference>
<keyword evidence="13" id="KW-0460">Magnesium</keyword>
<dbReference type="Pfam" id="PF00098">
    <property type="entry name" value="zf-CCHC"/>
    <property type="match status" value="1"/>
</dbReference>
<keyword evidence="10" id="KW-0064">Aspartyl protease</keyword>
<dbReference type="Gene3D" id="2.40.70.10">
    <property type="entry name" value="Acid Proteases"/>
    <property type="match status" value="1"/>
</dbReference>
<feature type="compositionally biased region" description="Basic and acidic residues" evidence="22">
    <location>
        <begin position="858"/>
        <end position="872"/>
    </location>
</feature>
<gene>
    <name evidence="26" type="ORF">IM811_011496</name>
</gene>
<keyword evidence="15" id="KW-0695">RNA-directed DNA polymerase</keyword>
<evidence type="ECO:0000256" key="6">
    <source>
        <dbReference type="ARBA" id="ARBA00022679"/>
    </source>
</evidence>
<dbReference type="CDD" id="cd01647">
    <property type="entry name" value="RT_LTR"/>
    <property type="match status" value="1"/>
</dbReference>
<dbReference type="Pfam" id="PF03732">
    <property type="entry name" value="Retrotrans_gag"/>
    <property type="match status" value="1"/>
</dbReference>
<dbReference type="PROSITE" id="PS50013">
    <property type="entry name" value="CHROMO_2"/>
    <property type="match status" value="1"/>
</dbReference>
<dbReference type="GO" id="GO:0003887">
    <property type="term" value="F:DNA-directed DNA polymerase activity"/>
    <property type="evidence" value="ECO:0007669"/>
    <property type="project" value="UniProtKB-KW"/>
</dbReference>
<dbReference type="InterPro" id="IPR016197">
    <property type="entry name" value="Chromo-like_dom_sf"/>
</dbReference>
<dbReference type="SMART" id="SM00298">
    <property type="entry name" value="CHROMO"/>
    <property type="match status" value="1"/>
</dbReference>
<keyword evidence="21" id="KW-0862">Zinc</keyword>
<dbReference type="GO" id="GO:0005634">
    <property type="term" value="C:nucleus"/>
    <property type="evidence" value="ECO:0007669"/>
    <property type="project" value="UniProtKB-SubCell"/>
</dbReference>
<evidence type="ECO:0000256" key="17">
    <source>
        <dbReference type="ARBA" id="ARBA00023125"/>
    </source>
</evidence>
<dbReference type="GO" id="GO:0006338">
    <property type="term" value="P:chromatin remodeling"/>
    <property type="evidence" value="ECO:0007669"/>
    <property type="project" value="UniProtKB-ARBA"/>
</dbReference>
<dbReference type="InterPro" id="IPR021109">
    <property type="entry name" value="Peptidase_aspartic_dom_sf"/>
</dbReference>
<dbReference type="GO" id="GO:0006310">
    <property type="term" value="P:DNA recombination"/>
    <property type="evidence" value="ECO:0007669"/>
    <property type="project" value="UniProtKB-KW"/>
</dbReference>
<evidence type="ECO:0000256" key="20">
    <source>
        <dbReference type="ARBA" id="ARBA00023242"/>
    </source>
</evidence>
<keyword evidence="14" id="KW-0229">DNA integration</keyword>
<keyword evidence="6" id="KW-0808">Transferase</keyword>
<sequence length="1877" mass="219120">MTTPGTPSQQNNAARAPTAQQIIEQLMLRVENLEKNKPQKDQGEVVRLTPPGPFAGDVQELDGFRIQLQAYFEFFPTKLKEDEDKVRFAGTRLTGTAGRWFQAYLRDWYDNEAKPELRNQETVNLLTSYDNFIVALTAAFGKVDYERQAVKELKELRQIGAASGYAAKFREVASRLDWDDAPLKTAFYDGLKEEVKDRLFELDEPEDLSEYMATAVRIDNRLFERKQQKGGKRSGWNYVKTNYKPNQGARRAPPPSTASGTHAGPMELGAVEKRKCYNCNEVGHISPQCPKPKKQKNWKPAREGKKQLGATGKTETKTLGMVRKTTQEGTPSNIKVPEFSKTRTPPLYKILEDFQDWDCSVATKNQQRIRETFQNLKTKYEANQEPEYGPLTTYETVFRYDNGVTERTPEEKKRYECAKDTIQEEHEEVHAYHQQKIKEQDPATSEALVIYGRRTVDAIRYPNSLNKLPGGWKRASRTKHYEESWLTCYDVFVPSTGNKRETLRFTNKLPNVDQYFIFEQDLEKYPEECENHSLPADMCPEWQCKVHKNEKIDLWHEQKAQEDQAAYNCRGHIEQCHDWKCPNHLYVKQMALDLARNEDNENLARQTLAQHQAWEETKRQCREQAVTASSTEDEESSEEPEITSTDEREWTAGHSREGNTASKERNELSNWLRRFQRFIPGYADTPKTLEELLKWVPKYDNEYSILEERVNQAKNDLNRRRTLGAIEAGSSLHILTEIEIEGNRLTAFVDCGAQENYISPAVINRFRLPWRKKKKTYTVANVEGSKFEYNNGIVDSETDHLTTKIKGKKFDVTYDLVPLGGHDVILGLPWLRDANPLIDWYTGHMEWRYTPKYRNQDQRKTKFRQTPEKHDCFSTTESTTINNSGHDSQRQVDAVVTALTAPQPGTTTNLSRQELRRATRILGRIQKQERPSDISLAPIDWERLTKERQQEYEVRYSRWQKEAEKPPLEPFNIGIQEWSRMNNQQKVQWNKEKDAWYKYARAEHSKEEERLKNIPKEYRIYDKLFKETLETGLPEHNQWDHEISIIEGGEPAFHKLYNLTEPQLQTLREYIDDMLAKGYIRLSTSSAGYPVMFVPKKNGKLRLVVDYRQLNKITRKDRTPLPLITELRDRLWGKRWFTALDLKGAYNLIRIKEGDEWKTAFRTKFGLYEYLVMPFGLTNAPATFQRMINQVLREYLDIFVVVYLDDILIFSDDLGTHKEHVHKVLKKLEDAKLLVEPEKSHFHVQEVNFLGHTIRPNEIRMEQGKIAAVKDWGTPKTVKEVQAFLGFANYYRRFIKDYGKIAAPLHDITKKGIEFQWDNRQQKAFDEIKNRILSEPVLRMFDPTKEVELETDASDYAIGAQLSQRDDDGVLHPVAFFSKKLHGAELNYPIYDKEFMAIMRAFEEFEHYCLGTIYKVKVYTDHKNIQYFATTQQLNGRQIRYAEYLSQFDYEIIHRKGSENGRADALSRKPEYEQAVPKTNGQLLTTNDKGHLVQKALGAILKKTVYAKVQIDTIPSLEKLQQEARMALIKEIHEHPLSGHQGVKKTLDRIKRHHDYPGLRREVQTVVSECDTCARIKSARHKPYRELKPVSVPERPWQSVSFDHIVKLPKSKEPMTGVEYDSILVVIDRLTKYGHFIPYKEASSAEDLVYQFLRYVYLRAYINYEQDNWVQLLPTAQIAYNSSVQESTQLSPMYANYGYEPEFQSRPEHDGPDAPAAILTKETLHLLHAEMKTELEFLQKRMKKYYDKIRLKGLILKEGDKVYLLRKNITTTRPSDKLDYKKLGPFKIVKKKSDTNYELLLPDTMHIHPVFHISLLEKAPENAPDQDHPIEVYEEEYEPERILKKEVRNGQTFYLVKWKGYTDQDNTWEPVKHLKKC</sequence>
<evidence type="ECO:0000259" key="24">
    <source>
        <dbReference type="PROSITE" id="PS50158"/>
    </source>
</evidence>
<feature type="domain" description="Reverse transcriptase" evidence="25">
    <location>
        <begin position="1075"/>
        <end position="1254"/>
    </location>
</feature>
<dbReference type="GO" id="GO:0004190">
    <property type="term" value="F:aspartic-type endopeptidase activity"/>
    <property type="evidence" value="ECO:0007669"/>
    <property type="project" value="UniProtKB-KW"/>
</dbReference>
<evidence type="ECO:0000256" key="10">
    <source>
        <dbReference type="ARBA" id="ARBA00022750"/>
    </source>
</evidence>
<keyword evidence="8" id="KW-0540">Nuclease</keyword>
<evidence type="ECO:0000313" key="26">
    <source>
        <dbReference type="EMBL" id="KAF9756055.1"/>
    </source>
</evidence>
<evidence type="ECO:0000256" key="19">
    <source>
        <dbReference type="ARBA" id="ARBA00023172"/>
    </source>
</evidence>
<evidence type="ECO:0000256" key="5">
    <source>
        <dbReference type="ARBA" id="ARBA00022670"/>
    </source>
</evidence>
<keyword evidence="21" id="KW-0863">Zinc-finger</keyword>
<name>A0A8H7NI56_BIOOC</name>
<protein>
    <recommendedName>
        <fullName evidence="4">RNA-directed DNA polymerase</fullName>
        <ecNumber evidence="4">2.7.7.49</ecNumber>
    </recommendedName>
</protein>
<evidence type="ECO:0000256" key="15">
    <source>
        <dbReference type="ARBA" id="ARBA00022918"/>
    </source>
</evidence>
<dbReference type="InterPro" id="IPR012337">
    <property type="entry name" value="RNaseH-like_sf"/>
</dbReference>
<dbReference type="InterPro" id="IPR050951">
    <property type="entry name" value="Retrovirus_Pol_polyprotein"/>
</dbReference>
<dbReference type="Proteomes" id="UP000616885">
    <property type="component" value="Unassembled WGS sequence"/>
</dbReference>
<keyword evidence="5" id="KW-0645">Protease</keyword>
<dbReference type="PANTHER" id="PTHR37984">
    <property type="entry name" value="PROTEIN CBG26694"/>
    <property type="match status" value="1"/>
</dbReference>
<keyword evidence="19" id="KW-0233">DNA recombination</keyword>
<feature type="region of interest" description="Disordered" evidence="22">
    <location>
        <begin position="226"/>
        <end position="264"/>
    </location>
</feature>
<dbReference type="Pfam" id="PF13975">
    <property type="entry name" value="gag-asp_proteas"/>
    <property type="match status" value="1"/>
</dbReference>
<evidence type="ECO:0000313" key="27">
    <source>
        <dbReference type="Proteomes" id="UP000616885"/>
    </source>
</evidence>
<evidence type="ECO:0000256" key="1">
    <source>
        <dbReference type="ARBA" id="ARBA00004123"/>
    </source>
</evidence>
<dbReference type="CDD" id="cd00303">
    <property type="entry name" value="retropepsin_like"/>
    <property type="match status" value="1"/>
</dbReference>
<feature type="domain" description="Chromo" evidence="23">
    <location>
        <begin position="1837"/>
        <end position="1877"/>
    </location>
</feature>
<dbReference type="InterPro" id="IPR036875">
    <property type="entry name" value="Znf_CCHC_sf"/>
</dbReference>
<dbReference type="EMBL" id="JADCTT010000003">
    <property type="protein sequence ID" value="KAF9756055.1"/>
    <property type="molecule type" value="Genomic_DNA"/>
</dbReference>
<dbReference type="InterPro" id="IPR041588">
    <property type="entry name" value="Integrase_H2C2"/>
</dbReference>
<dbReference type="InterPro" id="IPR043128">
    <property type="entry name" value="Rev_trsase/Diguanyl_cyclase"/>
</dbReference>
<evidence type="ECO:0000256" key="18">
    <source>
        <dbReference type="ARBA" id="ARBA00023128"/>
    </source>
</evidence>
<evidence type="ECO:0000256" key="16">
    <source>
        <dbReference type="ARBA" id="ARBA00022932"/>
    </source>
</evidence>
<dbReference type="GO" id="GO:0004519">
    <property type="term" value="F:endonuclease activity"/>
    <property type="evidence" value="ECO:0007669"/>
    <property type="project" value="UniProtKB-KW"/>
</dbReference>
<dbReference type="GO" id="GO:0015074">
    <property type="term" value="P:DNA integration"/>
    <property type="evidence" value="ECO:0007669"/>
    <property type="project" value="UniProtKB-KW"/>
</dbReference>
<comment type="subunit">
    <text evidence="3">Component of the NuA4 histone acetyltransferase complex.</text>
</comment>
<dbReference type="PANTHER" id="PTHR37984:SF5">
    <property type="entry name" value="PROTEIN NYNRIN-LIKE"/>
    <property type="match status" value="1"/>
</dbReference>
<dbReference type="Pfam" id="PF24626">
    <property type="entry name" value="SH3_Tf2-1"/>
    <property type="match status" value="1"/>
</dbReference>
<feature type="compositionally biased region" description="Polar residues" evidence="22">
    <location>
        <begin position="873"/>
        <end position="886"/>
    </location>
</feature>
<dbReference type="FunFam" id="3.10.20.370:FF:000001">
    <property type="entry name" value="Retrovirus-related Pol polyprotein from transposon 17.6-like protein"/>
    <property type="match status" value="1"/>
</dbReference>
<keyword evidence="17" id="KW-0238">DNA-binding</keyword>
<dbReference type="InterPro" id="IPR056924">
    <property type="entry name" value="SH3_Tf2-1"/>
</dbReference>
<keyword evidence="20" id="KW-0539">Nucleus</keyword>
<dbReference type="Pfam" id="PF17921">
    <property type="entry name" value="Integrase_H2C2"/>
    <property type="match status" value="1"/>
</dbReference>
<accession>A0A8H7NI56</accession>
<evidence type="ECO:0000256" key="22">
    <source>
        <dbReference type="SAM" id="MobiDB-lite"/>
    </source>
</evidence>
<evidence type="ECO:0000256" key="14">
    <source>
        <dbReference type="ARBA" id="ARBA00022908"/>
    </source>
</evidence>
<dbReference type="GO" id="GO:0008270">
    <property type="term" value="F:zinc ion binding"/>
    <property type="evidence" value="ECO:0007669"/>
    <property type="project" value="UniProtKB-KW"/>
</dbReference>
<feature type="region of interest" description="Disordered" evidence="22">
    <location>
        <begin position="858"/>
        <end position="888"/>
    </location>
</feature>
<evidence type="ECO:0000256" key="9">
    <source>
        <dbReference type="ARBA" id="ARBA00022723"/>
    </source>
</evidence>
<dbReference type="SMART" id="SM00343">
    <property type="entry name" value="ZnF_C2HC"/>
    <property type="match status" value="1"/>
</dbReference>
<dbReference type="Gene3D" id="1.10.340.70">
    <property type="match status" value="1"/>
</dbReference>
<dbReference type="SUPFAM" id="SSF57756">
    <property type="entry name" value="Retrovirus zinc finger-like domains"/>
    <property type="match status" value="1"/>
</dbReference>
<keyword evidence="12" id="KW-0378">Hydrolase</keyword>
<dbReference type="CDD" id="cd00024">
    <property type="entry name" value="CD_CSD"/>
    <property type="match status" value="1"/>
</dbReference>
<dbReference type="SUPFAM" id="SSF56672">
    <property type="entry name" value="DNA/RNA polymerases"/>
    <property type="match status" value="1"/>
</dbReference>
<evidence type="ECO:0000256" key="2">
    <source>
        <dbReference type="ARBA" id="ARBA00004173"/>
    </source>
</evidence>
<dbReference type="InterPro" id="IPR023779">
    <property type="entry name" value="Chromodomain_CS"/>
</dbReference>
<evidence type="ECO:0000256" key="3">
    <source>
        <dbReference type="ARBA" id="ARBA00011353"/>
    </source>
</evidence>
<evidence type="ECO:0000256" key="12">
    <source>
        <dbReference type="ARBA" id="ARBA00022801"/>
    </source>
</evidence>
<keyword evidence="11" id="KW-0255">Endonuclease</keyword>
<dbReference type="Gene3D" id="3.30.70.270">
    <property type="match status" value="2"/>
</dbReference>
<dbReference type="InterPro" id="IPR036397">
    <property type="entry name" value="RNaseH_sf"/>
</dbReference>
<evidence type="ECO:0000259" key="23">
    <source>
        <dbReference type="PROSITE" id="PS50013"/>
    </source>
</evidence>
<evidence type="ECO:0000256" key="4">
    <source>
        <dbReference type="ARBA" id="ARBA00012493"/>
    </source>
</evidence>
<dbReference type="Gene3D" id="4.10.60.10">
    <property type="entry name" value="Zinc finger, CCHC-type"/>
    <property type="match status" value="1"/>
</dbReference>